<accession>A0A6A7AV23</accession>
<organism evidence="4 5">
    <name type="scientific">Plenodomus tracheiphilus IPT5</name>
    <dbReference type="NCBI Taxonomy" id="1408161"/>
    <lineage>
        <taxon>Eukaryota</taxon>
        <taxon>Fungi</taxon>
        <taxon>Dikarya</taxon>
        <taxon>Ascomycota</taxon>
        <taxon>Pezizomycotina</taxon>
        <taxon>Dothideomycetes</taxon>
        <taxon>Pleosporomycetidae</taxon>
        <taxon>Pleosporales</taxon>
        <taxon>Pleosporineae</taxon>
        <taxon>Leptosphaeriaceae</taxon>
        <taxon>Plenodomus</taxon>
    </lineage>
</organism>
<dbReference type="InterPro" id="IPR051478">
    <property type="entry name" value="Beta-lactamase-like_AB/R"/>
</dbReference>
<keyword evidence="2" id="KW-0472">Membrane</keyword>
<dbReference type="EMBL" id="MU006340">
    <property type="protein sequence ID" value="KAF2845988.1"/>
    <property type="molecule type" value="Genomic_DNA"/>
</dbReference>
<proteinExistence type="inferred from homology"/>
<feature type="domain" description="Beta-lactamase-related" evidence="3">
    <location>
        <begin position="78"/>
        <end position="437"/>
    </location>
</feature>
<dbReference type="AlphaFoldDB" id="A0A6A7AV23"/>
<keyword evidence="5" id="KW-1185">Reference proteome</keyword>
<evidence type="ECO:0000313" key="5">
    <source>
        <dbReference type="Proteomes" id="UP000799423"/>
    </source>
</evidence>
<dbReference type="SUPFAM" id="SSF56601">
    <property type="entry name" value="beta-lactamase/transpeptidase-like"/>
    <property type="match status" value="1"/>
</dbReference>
<evidence type="ECO:0000259" key="3">
    <source>
        <dbReference type="Pfam" id="PF00144"/>
    </source>
</evidence>
<dbReference type="Pfam" id="PF00144">
    <property type="entry name" value="Beta-lactamase"/>
    <property type="match status" value="1"/>
</dbReference>
<dbReference type="PANTHER" id="PTHR22935:SF95">
    <property type="entry name" value="BETA-LACTAMASE-LIKE 1-RELATED"/>
    <property type="match status" value="1"/>
</dbReference>
<dbReference type="Gene3D" id="3.40.710.10">
    <property type="entry name" value="DD-peptidase/beta-lactamase superfamily"/>
    <property type="match status" value="1"/>
</dbReference>
<dbReference type="PANTHER" id="PTHR22935">
    <property type="entry name" value="PENICILLIN-BINDING PROTEIN"/>
    <property type="match status" value="1"/>
</dbReference>
<evidence type="ECO:0000313" key="4">
    <source>
        <dbReference type="EMBL" id="KAF2845988.1"/>
    </source>
</evidence>
<evidence type="ECO:0000256" key="2">
    <source>
        <dbReference type="SAM" id="Phobius"/>
    </source>
</evidence>
<protein>
    <submittedName>
        <fullName evidence="4">Beta-lactamase/transpeptidase-like protein</fullName>
    </submittedName>
</protein>
<gene>
    <name evidence="4" type="ORF">T440DRAFT_483006</name>
</gene>
<reference evidence="4" key="1">
    <citation type="submission" date="2020-01" db="EMBL/GenBank/DDBJ databases">
        <authorList>
            <consortium name="DOE Joint Genome Institute"/>
            <person name="Haridas S."/>
            <person name="Albert R."/>
            <person name="Binder M."/>
            <person name="Bloem J."/>
            <person name="Labutti K."/>
            <person name="Salamov A."/>
            <person name="Andreopoulos B."/>
            <person name="Baker S.E."/>
            <person name="Barry K."/>
            <person name="Bills G."/>
            <person name="Bluhm B.H."/>
            <person name="Cannon C."/>
            <person name="Castanera R."/>
            <person name="Culley D.E."/>
            <person name="Daum C."/>
            <person name="Ezra D."/>
            <person name="Gonzalez J.B."/>
            <person name="Henrissat B."/>
            <person name="Kuo A."/>
            <person name="Liang C."/>
            <person name="Lipzen A."/>
            <person name="Lutzoni F."/>
            <person name="Magnuson J."/>
            <person name="Mondo S."/>
            <person name="Nolan M."/>
            <person name="Ohm R."/>
            <person name="Pangilinan J."/>
            <person name="Park H.-J."/>
            <person name="Ramirez L."/>
            <person name="Alfaro M."/>
            <person name="Sun H."/>
            <person name="Tritt A."/>
            <person name="Yoshinaga Y."/>
            <person name="Zwiers L.-H."/>
            <person name="Turgeon B.G."/>
            <person name="Goodwin S.B."/>
            <person name="Spatafora J.W."/>
            <person name="Crous P.W."/>
            <person name="Grigoriev I.V."/>
        </authorList>
    </citation>
    <scope>NUCLEOTIDE SEQUENCE</scope>
    <source>
        <strain evidence="4">IPT5</strain>
    </source>
</reference>
<keyword evidence="2" id="KW-0812">Transmembrane</keyword>
<evidence type="ECO:0000256" key="1">
    <source>
        <dbReference type="ARBA" id="ARBA00038473"/>
    </source>
</evidence>
<dbReference type="Proteomes" id="UP000799423">
    <property type="component" value="Unassembled WGS sequence"/>
</dbReference>
<dbReference type="InterPro" id="IPR012338">
    <property type="entry name" value="Beta-lactam/transpept-like"/>
</dbReference>
<sequence length="625" mass="67971">MLVSVNFAAPYFLTYLSYMPSMALGNTLLLFASYLNILISCSCVPYFPEKLLHDPTVIVHSSVVAALAEVQRNLTALCASTTRDGLSFAVVSAQDHILTSRGTESGSGILKNNETGLYSEDSNVVTSDSIFRIISVSKSFALSTTLIVENILRDHANSGNPGLTLDMPVRFLLPKFNLPQNDWNDGGSEITLRLLASHTAGISRESYSTRFNMVLSTGKADAATIGSEWAAASADQVISEIATSNLMFAPGQRAAYSNAGYALLGAAVASHYNNVTASDLSWSQIVTEELLTPLNMTHSFFGRVPQDLIPDIGVPGGDSWVDLIVGSGYDPAAGMWSSASDLAMYLYSIWLQPEPTLITRFQRRHVLKPAYVLQDGKQQVGAGWEIQTLTLSTRFSRFEKSYSIFGKSGDGGGWHSWIDVVPSLGYGIIILSQQSGLANSSSISPTQLRDSVHDILAPAFAEALAARMMERFAGMYDHAQDTGFTMDQVSTPAPYTPTYAKVQVEDQILYLRELVINGTSALEAVDRLSWEVGTQPRYFSTPRGVVLEPAEGSGETAQFGPGAQVWRMIVPGLAECDWFDFDGYKDTDGWPLSKVVLVEREDGVDLHYPPFDVVMTRLETGDTDG</sequence>
<dbReference type="OrthoDB" id="10250282at2759"/>
<keyword evidence="2" id="KW-1133">Transmembrane helix</keyword>
<comment type="similarity">
    <text evidence="1">Belongs to the beta-lactamase family.</text>
</comment>
<name>A0A6A7AV23_9PLEO</name>
<feature type="transmembrane region" description="Helical" evidence="2">
    <location>
        <begin position="12"/>
        <end position="35"/>
    </location>
</feature>
<dbReference type="InterPro" id="IPR001466">
    <property type="entry name" value="Beta-lactam-related"/>
</dbReference>